<dbReference type="SUPFAM" id="SSF159042">
    <property type="entry name" value="Plus3-like"/>
    <property type="match status" value="3"/>
</dbReference>
<dbReference type="SMART" id="SM00719">
    <property type="entry name" value="Plus3"/>
    <property type="match status" value="3"/>
</dbReference>
<evidence type="ECO:0000313" key="15">
    <source>
        <dbReference type="WBParaSite" id="scf7180000423514.g11174"/>
    </source>
</evidence>
<feature type="domain" description="Plus3" evidence="12">
    <location>
        <begin position="1428"/>
        <end position="1571"/>
    </location>
</feature>
<dbReference type="GO" id="GO:0000054">
    <property type="term" value="P:ribosomal subunit export from nucleus"/>
    <property type="evidence" value="ECO:0007669"/>
    <property type="project" value="TreeGrafter"/>
</dbReference>
<evidence type="ECO:0000256" key="8">
    <source>
        <dbReference type="ARBA" id="ARBA00023134"/>
    </source>
</evidence>
<dbReference type="InterPro" id="IPR004343">
    <property type="entry name" value="Plus-3_dom"/>
</dbReference>
<dbReference type="InterPro" id="IPR041516">
    <property type="entry name" value="LACTB2_WH"/>
</dbReference>
<evidence type="ECO:0000256" key="4">
    <source>
        <dbReference type="ARBA" id="ARBA00022723"/>
    </source>
</evidence>
<dbReference type="InterPro" id="IPR036128">
    <property type="entry name" value="Plus3-like_sf"/>
</dbReference>
<keyword evidence="7" id="KW-0862">Zinc</keyword>
<keyword evidence="3" id="KW-0963">Cytoplasm</keyword>
<sequence>MTKRRLKSHFPSGVNNSLGKSLLNQARTKSSFNEKQSTLQDAGKFDSRTHESSVQEILTNYKLANKNFEAERSDLKIISSKGDTTLLEGLEEQNLDELHVKYGHLLSIPRRPKPDTYQTAEELDSLETSQFLEWRRKLAKLSEGSKIVITPFERNLEVWRQLWRVVERSDVIVQIVDARNPLLFRSIDLEHFVKEVDPSKKNLLLINKADLLSSDQIICWKKYFEEKGIFAVFWSNKQTVDKNAENVNESEYRSKDSESSEESDESDEEVDDEENIEEFEDEEEEKLNESIRKCETSVTELSSQIECSDNDFVESPSDLLQIFETFATTTPKDNGIVIGMVGYPNVGKSSTINRLIGTKKIAVSSTPGKTKHFQTLVANERITLCDCPGLVMPSFGLSNSEMILNGILPIAHMQDYYSPISLLCSRIPRHVLQRHYSILLPKKGPVQAHDFLTAVAFLKGYMSSSGIPDCSRSARLILRDVVQGEIRWCIAPPGISQEQFDNWTYKNFIKNTEDSNGKEVGKNLLEQMQRRDLLLDTCGNEEFNKALTKTNQVETRIEKEFFPRMEDIKRGVLTMRLKNSIGESLIEEEKRSKKHFNKNKRQKLRRIFVATSYLPRDLLSFGAVGCAMFTRKLQSNKKIPSGLTTLEDVSQLSPLVLRILGQNPGAFTLQGTNTYLVGKGAKKILIDAGETNVSQYLNNLIDSLSKSSSTIEAIVVTHWHADHTGGIGQILRYLKKDIPIYKLRRTDGQPESNEFNFTFVEDGHELQVEGTTLRFLSTPGHTSDHTVFWLEEEGTLFSGDCVLGEGSAIFENLDDYMKSLRKLLDLAPKRIYPGHGPVVEDPKQKILEYIENRNRRELEILNVILNDGPATTMQITNSIYTNILPDRRLGALLNVRHHLVKLLAEGKIEDIGPSVGGLGFGLYMSIESDKYSSNFANGILNNCNSDSHQSIQYPDEPSEGIRACILGRERISKLFSSPDFAKTIVDCFVRVVDQSNDGGIKKYKIARVVSVLDNLDHGCYGENKGKLLQLDDKTEIDLDVISEDQAEELEIQQWLMSLIRKNKPTPSIDQLINKITEISSALSWPFSPAERQTEVDYHSINEVTSLLESIVESEVTDVQHVLSGVVESVESEEINEYLIDQEITGNLEISEMAPEQIFNEPEEPDIRIFEPDIGMNIDNIPSEFSQISDNNEVVHQSDNQSSQAYINSDTLIGGYQTEDKRFKMVIADDDGIIGSVMSPNKQRAKEKNPIEYIEYLDDILPIILSKTFIMQTIHSAEFNQLVTDCFVFVKYDKDSDENKGTSEESTNKEEYKLAKICKVEDTEIVYRYEDLFFQKRILLDSNDDLFELSLNNVLDQQPTNEEFKKWVYAINTRAKKLIKKIVPTLQFVISKHVKIDSCRTNSLLEKNLKLYELANKEASIIYEKQNKITTYTELLQIFLRRSEILKIVRHQSFSKTIIGTFVRFLYNLPNVTRSEHSQAQDSLRYKIVQIVGVHKCEIPYPVGRFSVDKELKIEWDRVIVHCKISSISDTSPTQNEFDNWMTAIGNKHSESTIPSIHFLKSKSVAIKNALDLEKEEQINVPKTPETNKNVINLFLIFIVRLIFEISGNLVIKTNYFEMSTIIVAESQSQTKNTVQTPEPITTKSNISSSTPNFARPSVSTPAIATDIPTTSSGHKLKGFGIFKHLRNGLNEGPQLRKKETPTMKAPFLRKTAKKAQPKMQAPVRNFYNQLTQKDKEILLRNGFKGAVNVRINKREFEKSMEFANCFEFTRKNKNVDSKLLSNTLERLQAPANRKRPRSPPISSNDNLSSSKETSIGACANISVGEPISISKNVGVLHNENPSSEIQQPQQKIKKQDSLTTLPAQINKLKMEIIEIDEVNK</sequence>
<organism evidence="14 15">
    <name type="scientific">Meloidogyne floridensis</name>
    <dbReference type="NCBI Taxonomy" id="298350"/>
    <lineage>
        <taxon>Eukaryota</taxon>
        <taxon>Metazoa</taxon>
        <taxon>Ecdysozoa</taxon>
        <taxon>Nematoda</taxon>
        <taxon>Chromadorea</taxon>
        <taxon>Rhabditida</taxon>
        <taxon>Tylenchina</taxon>
        <taxon>Tylenchomorpha</taxon>
        <taxon>Tylenchoidea</taxon>
        <taxon>Meloidogynidae</taxon>
        <taxon>Meloidogyninae</taxon>
        <taxon>Meloidogyne</taxon>
    </lineage>
</organism>
<dbReference type="WBParaSite" id="scf7180000423514.g11174">
    <property type="protein sequence ID" value="scf7180000423514.g11174"/>
    <property type="gene ID" value="scf7180000423514.g11174"/>
</dbReference>
<dbReference type="GO" id="GO:0005525">
    <property type="term" value="F:GTP binding"/>
    <property type="evidence" value="ECO:0007669"/>
    <property type="project" value="UniProtKB-KW"/>
</dbReference>
<dbReference type="PROSITE" id="PS51360">
    <property type="entry name" value="PLUS3"/>
    <property type="match status" value="3"/>
</dbReference>
<dbReference type="GO" id="GO:0046872">
    <property type="term" value="F:metal ion binding"/>
    <property type="evidence" value="ECO:0007669"/>
    <property type="project" value="UniProtKB-KW"/>
</dbReference>
<dbReference type="InterPro" id="IPR006073">
    <property type="entry name" value="GTP-bd"/>
</dbReference>
<evidence type="ECO:0000259" key="12">
    <source>
        <dbReference type="PROSITE" id="PS51360"/>
    </source>
</evidence>
<evidence type="ECO:0000256" key="10">
    <source>
        <dbReference type="ARBA" id="ARBA00069358"/>
    </source>
</evidence>
<dbReference type="Pfam" id="PF01926">
    <property type="entry name" value="MMR_HSR1"/>
    <property type="match status" value="1"/>
</dbReference>
<feature type="domain" description="CP-type G" evidence="13">
    <location>
        <begin position="159"/>
        <end position="393"/>
    </location>
</feature>
<dbReference type="SMART" id="SM00849">
    <property type="entry name" value="Lactamase_B"/>
    <property type="match status" value="1"/>
</dbReference>
<dbReference type="GO" id="GO:0003924">
    <property type="term" value="F:GTPase activity"/>
    <property type="evidence" value="ECO:0007669"/>
    <property type="project" value="InterPro"/>
</dbReference>
<dbReference type="SUPFAM" id="SSF52540">
    <property type="entry name" value="P-loop containing nucleoside triphosphate hydrolases"/>
    <property type="match status" value="1"/>
</dbReference>
<feature type="domain" description="Plus3" evidence="12">
    <location>
        <begin position="1253"/>
        <end position="1400"/>
    </location>
</feature>
<dbReference type="InterPro" id="IPR030378">
    <property type="entry name" value="G_CP_dom"/>
</dbReference>
<evidence type="ECO:0000259" key="13">
    <source>
        <dbReference type="PROSITE" id="PS51721"/>
    </source>
</evidence>
<evidence type="ECO:0000256" key="3">
    <source>
        <dbReference type="ARBA" id="ARBA00022490"/>
    </source>
</evidence>
<evidence type="ECO:0000256" key="9">
    <source>
        <dbReference type="ARBA" id="ARBA00040145"/>
    </source>
</evidence>
<keyword evidence="14" id="KW-1185">Reference proteome</keyword>
<feature type="region of interest" description="Disordered" evidence="11">
    <location>
        <begin position="1"/>
        <end position="49"/>
    </location>
</feature>
<evidence type="ECO:0000256" key="2">
    <source>
        <dbReference type="ARBA" id="ARBA00006759"/>
    </source>
</evidence>
<dbReference type="SUPFAM" id="SSF56281">
    <property type="entry name" value="Metallo-hydrolase/oxidoreductase"/>
    <property type="match status" value="1"/>
</dbReference>
<feature type="region of interest" description="Disordered" evidence="11">
    <location>
        <begin position="1633"/>
        <end position="1666"/>
    </location>
</feature>
<feature type="compositionally biased region" description="Basic and acidic residues" evidence="11">
    <location>
        <begin position="244"/>
        <end position="258"/>
    </location>
</feature>
<feature type="compositionally biased region" description="Acidic residues" evidence="11">
    <location>
        <begin position="259"/>
        <end position="286"/>
    </location>
</feature>
<keyword evidence="6" id="KW-0378">Hydrolase</keyword>
<name>A0A915PA17_9BILA</name>
<evidence type="ECO:0000313" key="14">
    <source>
        <dbReference type="Proteomes" id="UP000887560"/>
    </source>
</evidence>
<comment type="subcellular location">
    <subcellularLocation>
        <location evidence="1">Cytoplasm</location>
    </subcellularLocation>
</comment>
<dbReference type="PANTHER" id="PTHR45709">
    <property type="entry name" value="LARGE SUBUNIT GTPASE 1 HOMOLOG-RELATED"/>
    <property type="match status" value="1"/>
</dbReference>
<dbReference type="CDD" id="cd01857">
    <property type="entry name" value="HSR1_MMR1"/>
    <property type="match status" value="1"/>
</dbReference>
<dbReference type="Pfam" id="PF00753">
    <property type="entry name" value="Lactamase_B"/>
    <property type="match status" value="1"/>
</dbReference>
<dbReference type="Gene3D" id="3.40.50.300">
    <property type="entry name" value="P-loop containing nucleotide triphosphate hydrolases"/>
    <property type="match status" value="1"/>
</dbReference>
<dbReference type="Proteomes" id="UP000887560">
    <property type="component" value="Unplaced"/>
</dbReference>
<dbReference type="Pfam" id="PF17778">
    <property type="entry name" value="WHD_BLACT"/>
    <property type="match status" value="1"/>
</dbReference>
<reference evidence="15" key="1">
    <citation type="submission" date="2022-11" db="UniProtKB">
        <authorList>
            <consortium name="WormBaseParasite"/>
        </authorList>
    </citation>
    <scope>IDENTIFICATION</scope>
</reference>
<dbReference type="InterPro" id="IPR036388">
    <property type="entry name" value="WH-like_DNA-bd_sf"/>
</dbReference>
<dbReference type="PANTHER" id="PTHR45709:SF2">
    <property type="entry name" value="LARGE SUBUNIT GTPASE 1 HOMOLOG"/>
    <property type="match status" value="1"/>
</dbReference>
<dbReference type="Gene3D" id="3.90.70.200">
    <property type="entry name" value="Plus-3 domain"/>
    <property type="match status" value="3"/>
</dbReference>
<dbReference type="PROSITE" id="PS51721">
    <property type="entry name" value="G_CP"/>
    <property type="match status" value="1"/>
</dbReference>
<dbReference type="Gene3D" id="3.60.15.10">
    <property type="entry name" value="Ribonuclease Z/Hydroxyacylglutathione hydrolase-like"/>
    <property type="match status" value="1"/>
</dbReference>
<dbReference type="InterPro" id="IPR043358">
    <property type="entry name" value="GNL1-like"/>
</dbReference>
<feature type="region of interest" description="Disordered" evidence="11">
    <location>
        <begin position="1786"/>
        <end position="1811"/>
    </location>
</feature>
<evidence type="ECO:0000256" key="6">
    <source>
        <dbReference type="ARBA" id="ARBA00022801"/>
    </source>
</evidence>
<keyword evidence="4" id="KW-0479">Metal-binding</keyword>
<proteinExistence type="inferred from homology"/>
<evidence type="ECO:0000256" key="1">
    <source>
        <dbReference type="ARBA" id="ARBA00004496"/>
    </source>
</evidence>
<feature type="region of interest" description="Disordered" evidence="11">
    <location>
        <begin position="244"/>
        <end position="290"/>
    </location>
</feature>
<feature type="compositionally biased region" description="Polar residues" evidence="11">
    <location>
        <begin position="13"/>
        <end position="40"/>
    </location>
</feature>
<evidence type="ECO:0000256" key="5">
    <source>
        <dbReference type="ARBA" id="ARBA00022741"/>
    </source>
</evidence>
<protein>
    <recommendedName>
        <fullName evidence="10">Beta-lactamase-like protein 2 homolog</fullName>
    </recommendedName>
    <alternativeName>
        <fullName evidence="9">Large subunit GTPase 1 homolog</fullName>
    </alternativeName>
</protein>
<evidence type="ECO:0000256" key="7">
    <source>
        <dbReference type="ARBA" id="ARBA00022833"/>
    </source>
</evidence>
<dbReference type="InterPro" id="IPR047921">
    <property type="entry name" value="LACTB2-like_MBL-fold"/>
</dbReference>
<comment type="similarity">
    <text evidence="2">Belongs to the metallo-beta-lactamase superfamily. Glyoxalase II family.</text>
</comment>
<dbReference type="InterPro" id="IPR001279">
    <property type="entry name" value="Metallo-B-lactamas"/>
</dbReference>
<feature type="domain" description="Plus3" evidence="12">
    <location>
        <begin position="955"/>
        <end position="1083"/>
    </location>
</feature>
<keyword evidence="8" id="KW-0342">GTP-binding</keyword>
<evidence type="ECO:0000256" key="11">
    <source>
        <dbReference type="SAM" id="MobiDB-lite"/>
    </source>
</evidence>
<dbReference type="InterPro" id="IPR036866">
    <property type="entry name" value="RibonucZ/Hydroxyglut_hydro"/>
</dbReference>
<feature type="compositionally biased region" description="Polar residues" evidence="11">
    <location>
        <begin position="1800"/>
        <end position="1811"/>
    </location>
</feature>
<dbReference type="InterPro" id="IPR027417">
    <property type="entry name" value="P-loop_NTPase"/>
</dbReference>
<dbReference type="FunFam" id="3.60.15.10:FF:000017">
    <property type="entry name" value="Lactamase beta 2"/>
    <property type="match status" value="1"/>
</dbReference>
<accession>A0A915PA17</accession>
<dbReference type="CDD" id="cd07722">
    <property type="entry name" value="LACTB2-like_MBL-fold"/>
    <property type="match status" value="1"/>
</dbReference>
<dbReference type="GO" id="GO:0005829">
    <property type="term" value="C:cytosol"/>
    <property type="evidence" value="ECO:0007669"/>
    <property type="project" value="TreeGrafter"/>
</dbReference>
<keyword evidence="5" id="KW-0547">Nucleotide-binding</keyword>
<dbReference type="Pfam" id="PF03126">
    <property type="entry name" value="Plus-3"/>
    <property type="match status" value="3"/>
</dbReference>
<dbReference type="GO" id="GO:0003677">
    <property type="term" value="F:DNA binding"/>
    <property type="evidence" value="ECO:0007669"/>
    <property type="project" value="InterPro"/>
</dbReference>
<dbReference type="Gene3D" id="1.10.10.10">
    <property type="entry name" value="Winged helix-like DNA-binding domain superfamily/Winged helix DNA-binding domain"/>
    <property type="match status" value="1"/>
</dbReference>